<accession>A0A814P9M6</accession>
<comment type="subcellular location">
    <subcellularLocation>
        <location evidence="1">Cell membrane</location>
        <topology evidence="1">Multi-pass membrane protein</topology>
    </subcellularLocation>
</comment>
<dbReference type="EMBL" id="CAJNOR010001227">
    <property type="protein sequence ID" value="CAF1101758.1"/>
    <property type="molecule type" value="Genomic_DNA"/>
</dbReference>
<dbReference type="Proteomes" id="UP000663828">
    <property type="component" value="Unassembled WGS sequence"/>
</dbReference>
<dbReference type="Pfam" id="PF00001">
    <property type="entry name" value="7tm_1"/>
    <property type="match status" value="1"/>
</dbReference>
<keyword evidence="13" id="KW-1185">Reference proteome</keyword>
<evidence type="ECO:0000259" key="11">
    <source>
        <dbReference type="PROSITE" id="PS50262"/>
    </source>
</evidence>
<dbReference type="InterPro" id="IPR017452">
    <property type="entry name" value="GPCR_Rhodpsn_7TM"/>
</dbReference>
<proteinExistence type="inferred from homology"/>
<feature type="transmembrane region" description="Helical" evidence="10">
    <location>
        <begin position="181"/>
        <end position="205"/>
    </location>
</feature>
<dbReference type="InterPro" id="IPR000276">
    <property type="entry name" value="GPCR_Rhodpsn"/>
</dbReference>
<comment type="caution">
    <text evidence="12">The sequence shown here is derived from an EMBL/GenBank/DDBJ whole genome shotgun (WGS) entry which is preliminary data.</text>
</comment>
<evidence type="ECO:0000313" key="13">
    <source>
        <dbReference type="Proteomes" id="UP000663828"/>
    </source>
</evidence>
<dbReference type="Gene3D" id="1.20.1070.10">
    <property type="entry name" value="Rhodopsin 7-helix transmembrane proteins"/>
    <property type="match status" value="1"/>
</dbReference>
<keyword evidence="7 9" id="KW-0675">Receptor</keyword>
<feature type="transmembrane region" description="Helical" evidence="10">
    <location>
        <begin position="15"/>
        <end position="44"/>
    </location>
</feature>
<protein>
    <recommendedName>
        <fullName evidence="11">G-protein coupled receptors family 1 profile domain-containing protein</fullName>
    </recommendedName>
</protein>
<sequence length="288" mass="32849">MSSSSTKPDEYHEQVVAFALSSVLLSICICGVLGNALVLGVGIYKQKYRKNVTNCFIMNLAVADLSFLLTSVPLTSYLGLSKLWIFGEFICKMNIYLAHVFLQATCYTLATMSIDRYLYMVHVVWYRKYRTPKHTLIICVSIWIISLLFMFPYKHVLRMIMRTHTGSRHTLDCSVYDRDSLFSSCIFTFGFYYVLPLSIIAICYLRVFMWVQSATYHGQKSLVSSTDKCNIWKEICIEGHLALSYYSYEAPSCTPYVTGTYSVICYLLATNPCFGNTQLFTITISIAS</sequence>
<dbReference type="PRINTS" id="PR00237">
    <property type="entry name" value="GPCRRHODOPSN"/>
</dbReference>
<keyword evidence="5 9" id="KW-0297">G-protein coupled receptor</keyword>
<dbReference type="GO" id="GO:0008528">
    <property type="term" value="F:G protein-coupled peptide receptor activity"/>
    <property type="evidence" value="ECO:0007669"/>
    <property type="project" value="TreeGrafter"/>
</dbReference>
<comment type="similarity">
    <text evidence="9">Belongs to the G-protein coupled receptor 1 family.</text>
</comment>
<feature type="transmembrane region" description="Helical" evidence="10">
    <location>
        <begin position="95"/>
        <end position="114"/>
    </location>
</feature>
<organism evidence="12 13">
    <name type="scientific">Adineta ricciae</name>
    <name type="common">Rotifer</name>
    <dbReference type="NCBI Taxonomy" id="249248"/>
    <lineage>
        <taxon>Eukaryota</taxon>
        <taxon>Metazoa</taxon>
        <taxon>Spiralia</taxon>
        <taxon>Gnathifera</taxon>
        <taxon>Rotifera</taxon>
        <taxon>Eurotatoria</taxon>
        <taxon>Bdelloidea</taxon>
        <taxon>Adinetida</taxon>
        <taxon>Adinetidae</taxon>
        <taxon>Adineta</taxon>
    </lineage>
</organism>
<evidence type="ECO:0000256" key="9">
    <source>
        <dbReference type="RuleBase" id="RU000688"/>
    </source>
</evidence>
<keyword evidence="4 10" id="KW-1133">Transmembrane helix</keyword>
<keyword evidence="6 10" id="KW-0472">Membrane</keyword>
<dbReference type="PROSITE" id="PS50262">
    <property type="entry name" value="G_PROTEIN_RECEP_F1_2"/>
    <property type="match status" value="1"/>
</dbReference>
<dbReference type="GO" id="GO:0007218">
    <property type="term" value="P:neuropeptide signaling pathway"/>
    <property type="evidence" value="ECO:0007669"/>
    <property type="project" value="TreeGrafter"/>
</dbReference>
<keyword evidence="2" id="KW-1003">Cell membrane</keyword>
<dbReference type="PROSITE" id="PS00237">
    <property type="entry name" value="G_PROTEIN_RECEP_F1_1"/>
    <property type="match status" value="1"/>
</dbReference>
<name>A0A814P9M6_ADIRI</name>
<evidence type="ECO:0000256" key="8">
    <source>
        <dbReference type="ARBA" id="ARBA00023224"/>
    </source>
</evidence>
<evidence type="ECO:0000256" key="1">
    <source>
        <dbReference type="ARBA" id="ARBA00004651"/>
    </source>
</evidence>
<keyword evidence="8 9" id="KW-0807">Transducer</keyword>
<evidence type="ECO:0000256" key="5">
    <source>
        <dbReference type="ARBA" id="ARBA00023040"/>
    </source>
</evidence>
<evidence type="ECO:0000256" key="4">
    <source>
        <dbReference type="ARBA" id="ARBA00022989"/>
    </source>
</evidence>
<feature type="domain" description="G-protein coupled receptors family 1 profile" evidence="11">
    <location>
        <begin position="34"/>
        <end position="288"/>
    </location>
</feature>
<evidence type="ECO:0000256" key="7">
    <source>
        <dbReference type="ARBA" id="ARBA00023170"/>
    </source>
</evidence>
<feature type="transmembrane region" description="Helical" evidence="10">
    <location>
        <begin position="135"/>
        <end position="153"/>
    </location>
</feature>
<dbReference type="PANTHER" id="PTHR24230">
    <property type="entry name" value="G-PROTEIN COUPLED RECEPTOR"/>
    <property type="match status" value="1"/>
</dbReference>
<evidence type="ECO:0000256" key="6">
    <source>
        <dbReference type="ARBA" id="ARBA00023136"/>
    </source>
</evidence>
<dbReference type="PANTHER" id="PTHR24230:SF75">
    <property type="entry name" value="RELAXIN FAMILY PEPTIDE RECEPTOR 3"/>
    <property type="match status" value="1"/>
</dbReference>
<evidence type="ECO:0000256" key="2">
    <source>
        <dbReference type="ARBA" id="ARBA00022475"/>
    </source>
</evidence>
<dbReference type="AlphaFoldDB" id="A0A814P9M6"/>
<keyword evidence="3 9" id="KW-0812">Transmembrane</keyword>
<dbReference type="GO" id="GO:0005886">
    <property type="term" value="C:plasma membrane"/>
    <property type="evidence" value="ECO:0007669"/>
    <property type="project" value="UniProtKB-SubCell"/>
</dbReference>
<reference evidence="12" key="1">
    <citation type="submission" date="2021-02" db="EMBL/GenBank/DDBJ databases">
        <authorList>
            <person name="Nowell W R."/>
        </authorList>
    </citation>
    <scope>NUCLEOTIDE SEQUENCE</scope>
</reference>
<evidence type="ECO:0000313" key="12">
    <source>
        <dbReference type="EMBL" id="CAF1101758.1"/>
    </source>
</evidence>
<dbReference type="SUPFAM" id="SSF81321">
    <property type="entry name" value="Family A G protein-coupled receptor-like"/>
    <property type="match status" value="1"/>
</dbReference>
<gene>
    <name evidence="12" type="ORF">XAT740_LOCUS18391</name>
</gene>
<evidence type="ECO:0000256" key="3">
    <source>
        <dbReference type="ARBA" id="ARBA00022692"/>
    </source>
</evidence>
<evidence type="ECO:0000256" key="10">
    <source>
        <dbReference type="SAM" id="Phobius"/>
    </source>
</evidence>
<feature type="transmembrane region" description="Helical" evidence="10">
    <location>
        <begin position="56"/>
        <end position="75"/>
    </location>
</feature>